<dbReference type="PATRIC" id="fig|595434.4.peg.2985"/>
<keyword evidence="3" id="KW-1185">Reference proteome</keyword>
<dbReference type="EMBL" id="LECT01000025">
    <property type="protein sequence ID" value="KLU04864.1"/>
    <property type="molecule type" value="Genomic_DNA"/>
</dbReference>
<accession>A0A0J1EH51</accession>
<evidence type="ECO:0000256" key="1">
    <source>
        <dbReference type="SAM" id="Phobius"/>
    </source>
</evidence>
<proteinExistence type="predicted"/>
<feature type="transmembrane region" description="Helical" evidence="1">
    <location>
        <begin position="78"/>
        <end position="95"/>
    </location>
</feature>
<feature type="transmembrane region" description="Helical" evidence="1">
    <location>
        <begin position="44"/>
        <end position="66"/>
    </location>
</feature>
<protein>
    <recommendedName>
        <fullName evidence="4">Transmembrane protein</fullName>
    </recommendedName>
</protein>
<dbReference type="Proteomes" id="UP000036367">
    <property type="component" value="Unassembled WGS sequence"/>
</dbReference>
<evidence type="ECO:0000313" key="2">
    <source>
        <dbReference type="EMBL" id="KLU04864.1"/>
    </source>
</evidence>
<dbReference type="STRING" id="595434.RISK_003132"/>
<keyword evidence="1" id="KW-0472">Membrane</keyword>
<organism evidence="2 3">
    <name type="scientific">Rhodopirellula islandica</name>
    <dbReference type="NCBI Taxonomy" id="595434"/>
    <lineage>
        <taxon>Bacteria</taxon>
        <taxon>Pseudomonadati</taxon>
        <taxon>Planctomycetota</taxon>
        <taxon>Planctomycetia</taxon>
        <taxon>Pirellulales</taxon>
        <taxon>Pirellulaceae</taxon>
        <taxon>Rhodopirellula</taxon>
    </lineage>
</organism>
<sequence>MTLIAVSVAGAEYDIESILVSGGVFALSGIALAVIAFRRGNLVAIFFGLSSLAFAISVVVLINVMAWNPADADRPVCLLIWGYALGSVALAWAGIRQENNQAKVVLANNE</sequence>
<gene>
    <name evidence="2" type="ORF">RISK_003132</name>
</gene>
<feature type="transmembrane region" description="Helical" evidence="1">
    <location>
        <begin position="18"/>
        <end position="37"/>
    </location>
</feature>
<keyword evidence="1" id="KW-0812">Transmembrane</keyword>
<dbReference type="AlphaFoldDB" id="A0A0J1EH51"/>
<keyword evidence="1" id="KW-1133">Transmembrane helix</keyword>
<evidence type="ECO:0008006" key="4">
    <source>
        <dbReference type="Google" id="ProtNLM"/>
    </source>
</evidence>
<name>A0A0J1EH51_RHOIS</name>
<reference evidence="2" key="1">
    <citation type="submission" date="2015-05" db="EMBL/GenBank/DDBJ databases">
        <title>Permanent draft genome of Rhodopirellula islandicus K833.</title>
        <authorList>
            <person name="Kizina J."/>
            <person name="Richter M."/>
            <person name="Glockner F.O."/>
            <person name="Harder J."/>
        </authorList>
    </citation>
    <scope>NUCLEOTIDE SEQUENCE [LARGE SCALE GENOMIC DNA]</scope>
    <source>
        <strain evidence="2">K833</strain>
    </source>
</reference>
<evidence type="ECO:0000313" key="3">
    <source>
        <dbReference type="Proteomes" id="UP000036367"/>
    </source>
</evidence>
<comment type="caution">
    <text evidence="2">The sequence shown here is derived from an EMBL/GenBank/DDBJ whole genome shotgun (WGS) entry which is preliminary data.</text>
</comment>